<feature type="region of interest" description="Disordered" evidence="2">
    <location>
        <begin position="2246"/>
        <end position="2286"/>
    </location>
</feature>
<proteinExistence type="inferred from homology"/>
<feature type="compositionally biased region" description="Pro residues" evidence="2">
    <location>
        <begin position="2034"/>
        <end position="2044"/>
    </location>
</feature>
<sequence>MTSYAKQQAPNKRAPIAPLSERSSRTSIGSYADKYSRTSQAFGSSRGIKVGKDEVSELGSGSDGVPGASTSTCSGPQPSKPSTSVDPLADQENVAPCTSQAAGRSSACSKLDVLGARTVKKAAQAAPPASPPRPVVMRCAASAVTGPSAVRELVHATGNGIYDAVGLGTKKVAQAKPVATWRTRSYNRNMESEVTLKLKLKSYNTLIVQVAFTDRDTLPYAVRFSHGGGPSGPFKQLGVEVPLAGDGEPKLKQTYLIGTSSAPVQQYLRITLVGHLTFPSPGLHDVRFVEVMVPGPGFVVPAADSVTAAVAAAQPAAAAPVRVIPHAPPLAQRTSPLPSPLQPILNERYTSPAVAKALPARPARYEQQTSSLTTDTSRTDPRDKAGRTQTRLGDTASSRAHAASQLAAQQRRQQQLAQQQLYQPLVRGQSFPAPTAGPARNRALPDTFSRSLMGIGEPARPVPAFGGAPVAAARPAASSTSVSRASSSSGSTIQVGSLDFSSSRRRSSCSMRKFMQLHTPIPEGSESNLATPKDKQDGSAGASTACLKRMIRLSQTCDPAIPGGLVVPLPSCDSPVRPMPSFTCPTSNAQTDATPEGNTACLGSQSDGESDDDEVERGSSEESQSTVLQGQQLHGAVALLGGQDDVAASVSAENQVTGHPQSAEADVALDAEDVEAPSIAAARSSCSPGPSSQTADADVDLTVVKRYAISALDRMLGHSPNSERIRSRLPSMSLSEAMQEYLHRSSAASMAALACSSDAQEAAGATVLASSAVASEVAEPDELAGNLQRRSSHAGCLASHGSFHAVDDVTRHSDQPASHTAASPPHPVDPEAAASCQGAGSPELVASAGAPSPELARAAGFSPSPQAETPPPRQAVDNGRHTAAPPPPPPGPPPPPPFTTTAQPAAAPPPPPGPPPPPVWKSAPPPPPGPPPPPVVKVAAPPPAPPGPPPPPVVKVETAAPPPPPGPPPPPVIRTAPIPPPPGPPPPPVVKTPSPSPPIPPGLPPPPGVKAGPSPPPLPPPAPPLLLQGGAGQPSPQGPQAGPSPPGVRPPPPPPPPPFFREGAHFPTPASSGTSVVAGQGAPANSAAADQPLPSKPTSKLHWTKVPTYAAKNSVWSEVTPLKVEVDFATLENDFAVVALPGRSKAAGGIASKRQAPAVSIIDGKKAQNIAIRLSKFRPLTPAQIVEKLVRMTTTGETVMEEEQLEAIIEMLPSEDERKRLEAYHGDRACLNEADNFLIELLPLASELAPKMRLCIAMASMPRRMEALSKEIEVVDTACREVRNSCLMKHLLKLALEIGNFLNASSPQGAAVGFHLETLLRLRDVKSTNNKGQTLLHFVARQQLRQYPSESLVQQLSSCQAASRLSMPGIFEELRSMRARLKDLAAKLPTDPSAEPVTPFQATGCSFLWEAMGTLDAVEAAAKEAEQVFMQIRGYYNGNNDRTDMQRFFHVLYSFAVDLAKAHAENAEFDVRAAKAKVAAERTPTAATPGSISRGLSGGRVGSRFTPISDPGPKARILSAVRAFGRLPPAERKALLTERGARERIRQQNITVRQSIAGVPGYAARSPAATGVPPSASASLGNINTPKQPGGSNLVSPAAATPPVTSPGAGGSSSTTAETTLVQGLQQFSREALMRISVPSGDVLRAAARQAHLSSGGGAGRRWSSGSGTPGQRPSNTSTPAGGRSIGRIPEESLPSQERAKPAVTSPMPARSPFTHMRPKAMSPPKLDLSKLRASTAAAAAAAPDSGSTRKVGVRLSMTRSSSRVKTLLTPRLQQSRTPRLGADSGADPSPSCATSMASTPLPDSTPHGMAQAGTSDFISPGAFSDISDYDGADGYRQPREHSGLPPLVKDLSPSPQLPVRQLERLLGSRDLMPAASISAAATSEAECSLSSFAANKPSPAATAAAGSMALHSSGVGTQTTPASCSAESGFRLVVGTQTTPNLNPFVLPAATAGRCSQAAGASSRGSPRESLASQSSSVSLSNSTTCGACPSGYASKQFATSPMMQKRLAADAAAAVARRRSMGEFGGGAPKSVPAPAPAPPAVPTASASSVRPPLSQSGCRAPSASAIGCMAKGAAGTACAIPGGATPTSRPEYAHCSPAMQRLGAKPLELGGLTVRVTKPSAPEASGLRASTPVHQPCDSANKRPQKRSRSHDIFSIPLPSIVDRDEHPALLSATKRSAAASVDRSVMLPQGSPELPPRSLQPDLHHDASPATSSNPAVTPLCTPAKDIMGYAMAYAQPKMAGSTVYERDESSGPDTGTQSSEEPTLEVSCGSPPRRSTGQEQVALTGAAEGNCRSQEAADVGLSMAPVGPAAAAAPRSSIVDLCPQGAARPVSTGSGGNASGQERQATHADAGSNTTPSHYPHHNIAFQHFQGAGSQQALVPPGYLPVFTVGPLQHQTDGRPDAMTTVLLGYTHQDYMAVQAQQRAKAATCGGASTGSSQGGEARAPAGVMAGCQSRAERGPGRPPLAAAAGRMRTDGGTSGWTLPAAGVAASRESGQGDTAVRDQQVQQQSDQQQYRGFARSDPGTLQAASNSASGAMGTATQVAANPAHLAGCAAGSGGPAPSESHKANLITPLREINTYTADCMKAVGPLQRGLMRGPAGQAQKDGQAPANYVGPLAYNLAARRSRQLDEPTRSSWGEAPVPACQVVSAADWESSDSQAGVMAADASVPPLHHTVSMSSDFYRPPRNGVQPQWASSRDGTLVQGLVASGTASHVTYTFSATGPVADPVRAVVRRSSEASVPQPSNGRLAFVDDAAVGGRRAATGDVPVVSSSAGGGSTKTAMELGTGERGMQPYEPEYV</sequence>
<feature type="region of interest" description="Disordered" evidence="2">
    <location>
        <begin position="810"/>
        <end position="1100"/>
    </location>
</feature>
<dbReference type="GO" id="GO:0005884">
    <property type="term" value="C:actin filament"/>
    <property type="evidence" value="ECO:0007669"/>
    <property type="project" value="TreeGrafter"/>
</dbReference>
<name>A0AAD3HI02_9CHLO</name>
<feature type="region of interest" description="Disordered" evidence="2">
    <location>
        <begin position="1"/>
        <end position="101"/>
    </location>
</feature>
<feature type="compositionally biased region" description="Low complexity" evidence="2">
    <location>
        <begin position="2045"/>
        <end position="2055"/>
    </location>
</feature>
<comment type="similarity">
    <text evidence="1">Belongs to the formin-like family.</text>
</comment>
<evidence type="ECO:0000256" key="2">
    <source>
        <dbReference type="SAM" id="MobiDB-lite"/>
    </source>
</evidence>
<dbReference type="EMBL" id="BMAR01000001">
    <property type="protein sequence ID" value="GFR41286.1"/>
    <property type="molecule type" value="Genomic_DNA"/>
</dbReference>
<dbReference type="InterPro" id="IPR015425">
    <property type="entry name" value="FH2_Formin"/>
</dbReference>
<dbReference type="GO" id="GO:0030041">
    <property type="term" value="P:actin filament polymerization"/>
    <property type="evidence" value="ECO:0007669"/>
    <property type="project" value="TreeGrafter"/>
</dbReference>
<dbReference type="PROSITE" id="PS51444">
    <property type="entry name" value="FH2"/>
    <property type="match status" value="1"/>
</dbReference>
<feature type="compositionally biased region" description="Polar residues" evidence="2">
    <location>
        <begin position="68"/>
        <end position="85"/>
    </location>
</feature>
<feature type="region of interest" description="Disordered" evidence="2">
    <location>
        <begin position="2123"/>
        <end position="2156"/>
    </location>
</feature>
<feature type="compositionally biased region" description="Pro residues" evidence="2">
    <location>
        <begin position="960"/>
        <end position="1024"/>
    </location>
</feature>
<feature type="region of interest" description="Disordered" evidence="2">
    <location>
        <begin position="1959"/>
        <end position="1985"/>
    </location>
</feature>
<feature type="compositionally biased region" description="Polar residues" evidence="2">
    <location>
        <begin position="1"/>
        <end position="10"/>
    </location>
</feature>
<feature type="region of interest" description="Disordered" evidence="2">
    <location>
        <begin position="480"/>
        <end position="504"/>
    </location>
</feature>
<feature type="region of interest" description="Disordered" evidence="2">
    <location>
        <begin position="583"/>
        <end position="629"/>
    </location>
</feature>
<feature type="compositionally biased region" description="Polar residues" evidence="2">
    <location>
        <begin position="583"/>
        <end position="597"/>
    </location>
</feature>
<feature type="region of interest" description="Disordered" evidence="2">
    <location>
        <begin position="1563"/>
        <end position="1617"/>
    </location>
</feature>
<feature type="compositionally biased region" description="Low complexity" evidence="2">
    <location>
        <begin position="1971"/>
        <end position="1984"/>
    </location>
</feature>
<dbReference type="InterPro" id="IPR051412">
    <property type="entry name" value="Formin_Homology_Diaphanous_sf"/>
</dbReference>
<dbReference type="Gene3D" id="1.20.58.2220">
    <property type="entry name" value="Formin, FH2 domain"/>
    <property type="match status" value="1"/>
</dbReference>
<feature type="region of interest" description="Disordered" evidence="2">
    <location>
        <begin position="1482"/>
        <end position="1509"/>
    </location>
</feature>
<feature type="domain" description="FH2" evidence="3">
    <location>
        <begin position="1088"/>
        <end position="1485"/>
    </location>
</feature>
<feature type="compositionally biased region" description="Pro residues" evidence="2">
    <location>
        <begin position="1042"/>
        <end position="1059"/>
    </location>
</feature>
<feature type="region of interest" description="Disordered" evidence="2">
    <location>
        <begin position="2772"/>
        <end position="2805"/>
    </location>
</feature>
<feature type="region of interest" description="Disordered" evidence="2">
    <location>
        <begin position="2436"/>
        <end position="2488"/>
    </location>
</feature>
<dbReference type="Pfam" id="PF02181">
    <property type="entry name" value="FH2"/>
    <property type="match status" value="1"/>
</dbReference>
<evidence type="ECO:0000313" key="5">
    <source>
        <dbReference type="Proteomes" id="UP001054857"/>
    </source>
</evidence>
<feature type="region of interest" description="Disordered" evidence="2">
    <location>
        <begin position="356"/>
        <end position="418"/>
    </location>
</feature>
<feature type="region of interest" description="Disordered" evidence="2">
    <location>
        <begin position="1652"/>
        <end position="1856"/>
    </location>
</feature>
<dbReference type="PANTHER" id="PTHR45691">
    <property type="entry name" value="PROTEIN DIAPHANOUS"/>
    <property type="match status" value="1"/>
</dbReference>
<feature type="compositionally biased region" description="Pro residues" evidence="2">
    <location>
        <begin position="884"/>
        <end position="898"/>
    </location>
</feature>
<dbReference type="Proteomes" id="UP001054857">
    <property type="component" value="Unassembled WGS sequence"/>
</dbReference>
<feature type="compositionally biased region" description="Polar residues" evidence="2">
    <location>
        <begin position="1670"/>
        <end position="1680"/>
    </location>
</feature>
<evidence type="ECO:0000313" key="4">
    <source>
        <dbReference type="EMBL" id="GFR41286.1"/>
    </source>
</evidence>
<feature type="region of interest" description="Disordered" evidence="2">
    <location>
        <begin position="517"/>
        <end position="542"/>
    </location>
</feature>
<feature type="region of interest" description="Disordered" evidence="2">
    <location>
        <begin position="2177"/>
        <end position="2222"/>
    </location>
</feature>
<accession>A0AAD3HI02</accession>
<reference evidence="4 5" key="1">
    <citation type="journal article" date="2021" name="Sci. Rep.">
        <title>Genome sequencing of the multicellular alga Astrephomene provides insights into convergent evolution of germ-soma differentiation.</title>
        <authorList>
            <person name="Yamashita S."/>
            <person name="Yamamoto K."/>
            <person name="Matsuzaki R."/>
            <person name="Suzuki S."/>
            <person name="Yamaguchi H."/>
            <person name="Hirooka S."/>
            <person name="Minakuchi Y."/>
            <person name="Miyagishima S."/>
            <person name="Kawachi M."/>
            <person name="Toyoda A."/>
            <person name="Nozaki H."/>
        </authorList>
    </citation>
    <scope>NUCLEOTIDE SEQUENCE [LARGE SCALE GENOMIC DNA]</scope>
    <source>
        <strain evidence="4 5">NIES-4017</strain>
    </source>
</reference>
<feature type="region of interest" description="Disordered" evidence="2">
    <location>
        <begin position="2024"/>
        <end position="2059"/>
    </location>
</feature>
<organism evidence="4 5">
    <name type="scientific">Astrephomene gubernaculifera</name>
    <dbReference type="NCBI Taxonomy" id="47775"/>
    <lineage>
        <taxon>Eukaryota</taxon>
        <taxon>Viridiplantae</taxon>
        <taxon>Chlorophyta</taxon>
        <taxon>core chlorophytes</taxon>
        <taxon>Chlorophyceae</taxon>
        <taxon>CS clade</taxon>
        <taxon>Chlamydomonadales</taxon>
        <taxon>Astrephomenaceae</taxon>
        <taxon>Astrephomene</taxon>
    </lineage>
</organism>
<dbReference type="SMART" id="SM00498">
    <property type="entry name" value="FH2"/>
    <property type="match status" value="1"/>
</dbReference>
<feature type="compositionally biased region" description="Low complexity" evidence="2">
    <location>
        <begin position="1078"/>
        <end position="1092"/>
    </location>
</feature>
<feature type="compositionally biased region" description="Polar residues" evidence="2">
    <location>
        <begin position="2256"/>
        <end position="2266"/>
    </location>
</feature>
<feature type="compositionally biased region" description="Low complexity" evidence="2">
    <location>
        <begin position="1025"/>
        <end position="1041"/>
    </location>
</feature>
<dbReference type="InterPro" id="IPR042201">
    <property type="entry name" value="FH2_Formin_sf"/>
</dbReference>
<feature type="region of interest" description="Disordered" evidence="2">
    <location>
        <begin position="2330"/>
        <end position="2366"/>
    </location>
</feature>
<protein>
    <recommendedName>
        <fullName evidence="1">Formin-like protein</fullName>
    </recommendedName>
</protein>
<comment type="caution">
    <text evidence="4">The sequence shown here is derived from an EMBL/GenBank/DDBJ whole genome shotgun (WGS) entry which is preliminary data.</text>
</comment>
<feature type="compositionally biased region" description="Pro residues" evidence="2">
    <location>
        <begin position="906"/>
        <end position="953"/>
    </location>
</feature>
<dbReference type="PANTHER" id="PTHR45691:SF1">
    <property type="entry name" value="FH2 DOMAIN-CONTAINING PROTEIN 1-RELATED"/>
    <property type="match status" value="1"/>
</dbReference>
<gene>
    <name evidence="4" type="ORF">Agub_g1801</name>
</gene>
<keyword evidence="5" id="KW-1185">Reference proteome</keyword>
<feature type="compositionally biased region" description="Basic and acidic residues" evidence="2">
    <location>
        <begin position="377"/>
        <end position="386"/>
    </location>
</feature>
<evidence type="ECO:0000259" key="3">
    <source>
        <dbReference type="PROSITE" id="PS51444"/>
    </source>
</evidence>
<feature type="compositionally biased region" description="Low complexity" evidence="2">
    <location>
        <begin position="1595"/>
        <end position="1617"/>
    </location>
</feature>
<feature type="compositionally biased region" description="Low complexity" evidence="2">
    <location>
        <begin position="396"/>
        <end position="418"/>
    </location>
</feature>
<feature type="compositionally biased region" description="Polar residues" evidence="2">
    <location>
        <begin position="1576"/>
        <end position="1594"/>
    </location>
</feature>
<feature type="compositionally biased region" description="Polar residues" evidence="2">
    <location>
        <begin position="1792"/>
        <end position="1803"/>
    </location>
</feature>
<feature type="compositionally biased region" description="Low complexity" evidence="2">
    <location>
        <begin position="480"/>
        <end position="491"/>
    </location>
</feature>
<dbReference type="SUPFAM" id="SSF101447">
    <property type="entry name" value="Formin homology 2 domain (FH2 domain)"/>
    <property type="match status" value="1"/>
</dbReference>
<evidence type="ECO:0000256" key="1">
    <source>
        <dbReference type="RuleBase" id="RU361260"/>
    </source>
</evidence>